<protein>
    <submittedName>
        <fullName evidence="1">Uncharacterized protein</fullName>
    </submittedName>
</protein>
<sequence length="50" mass="5671">MPYINIQPYKPVWRIASYRPLSMILLGAKTWPDGFSTSLPAGKLGLYMLN</sequence>
<organism evidence="1 2">
    <name type="scientific">Arenibacter algicola</name>
    <dbReference type="NCBI Taxonomy" id="616991"/>
    <lineage>
        <taxon>Bacteria</taxon>
        <taxon>Pseudomonadati</taxon>
        <taxon>Bacteroidota</taxon>
        <taxon>Flavobacteriia</taxon>
        <taxon>Flavobacteriales</taxon>
        <taxon>Flavobacteriaceae</taxon>
        <taxon>Arenibacter</taxon>
    </lineage>
</organism>
<name>A0ABY3A9N9_9FLAO</name>
<evidence type="ECO:0000313" key="1">
    <source>
        <dbReference type="EMBL" id="TQO37056.1"/>
    </source>
</evidence>
<reference evidence="1 2" key="1">
    <citation type="submission" date="2019-06" db="EMBL/GenBank/DDBJ databases">
        <title>A large-scale integrated study on North Sea by COGITO (Coastal Microbe Genomic &amp; Taxonomic Observatory).</title>
        <authorList>
            <person name="Teeling H."/>
        </authorList>
    </citation>
    <scope>NUCLEOTIDE SEQUENCE [LARGE SCALE GENOMIC DNA]</scope>
    <source>
        <strain evidence="1 2">MAR_2009_79</strain>
    </source>
</reference>
<evidence type="ECO:0000313" key="2">
    <source>
        <dbReference type="Proteomes" id="UP000315363"/>
    </source>
</evidence>
<accession>A0ABY3A9N9</accession>
<comment type="caution">
    <text evidence="1">The sequence shown here is derived from an EMBL/GenBank/DDBJ whole genome shotgun (WGS) entry which is preliminary data.</text>
</comment>
<gene>
    <name evidence="1" type="ORF">GQ41_1651</name>
</gene>
<dbReference type="Proteomes" id="UP000315363">
    <property type="component" value="Unassembled WGS sequence"/>
</dbReference>
<keyword evidence="2" id="KW-1185">Reference proteome</keyword>
<proteinExistence type="predicted"/>
<dbReference type="EMBL" id="VHIF01000001">
    <property type="protein sequence ID" value="TQO37056.1"/>
    <property type="molecule type" value="Genomic_DNA"/>
</dbReference>